<keyword evidence="1" id="KW-0472">Membrane</keyword>
<gene>
    <name evidence="3" type="ORF">SPIL2461_LOCUS18022</name>
</gene>
<keyword evidence="1" id="KW-0812">Transmembrane</keyword>
<dbReference type="InterPro" id="IPR009091">
    <property type="entry name" value="RCC1/BLIP-II"/>
</dbReference>
<accession>A0A812W257</accession>
<dbReference type="AlphaFoldDB" id="A0A812W257"/>
<dbReference type="PROSITE" id="PS50060">
    <property type="entry name" value="MAM_2"/>
    <property type="match status" value="1"/>
</dbReference>
<dbReference type="SUPFAM" id="SSF49899">
    <property type="entry name" value="Concanavalin A-like lectins/glucanases"/>
    <property type="match status" value="1"/>
</dbReference>
<feature type="transmembrane region" description="Helical" evidence="1">
    <location>
        <begin position="52"/>
        <end position="73"/>
    </location>
</feature>
<keyword evidence="1" id="KW-1133">Transmembrane helix</keyword>
<dbReference type="SMART" id="SM00137">
    <property type="entry name" value="MAM"/>
    <property type="match status" value="1"/>
</dbReference>
<dbReference type="CDD" id="cd06263">
    <property type="entry name" value="MAM"/>
    <property type="match status" value="1"/>
</dbReference>
<dbReference type="InterPro" id="IPR013320">
    <property type="entry name" value="ConA-like_dom_sf"/>
</dbReference>
<sequence>MRSICASKIRWPGEHPRSLRLRFWKWEFFLQHEKPKFQSGRSYSNKLRMRKLILAFSFLSVRLLAGAGVGAVVKVDWILTVERANWANIGCTFEVDLCGWSSGFENQKNQWGTVRGQTATSETGPPEGAFEGDWCIYTEASATFNEAFILTSPMFERNNVTRQFGFAYNMCGVNMGSLRLESLGSRWTTLWLKAGSGGPCWKTDYVAIPQDAEMRRFVGITGSEYRSDMALDGLGVRVGVPVLGLEHLACDFAWGARRWLNTGNVSWQRARGQATDGEGLGLFLHDDWIELSVLEVERKTEFASWSTLFTERGDTGAAWKGASIRVPEGTVGLRLLASLSAGEKAKVGVISLADVVSGFANLTCSFEVDHCGGSMGHNRLSRAVLMSSVFPAAASKFFLEFADHMTGSEITSLELQYLHRDTRSIAFSLYGSFYHNCAVFFTRGLKSWERGLDGHTGYGATDTIGDGPGEMGVNLPFVDLGGQKPAQVDCGEIHCCAVLDGGAGGAGGAVRKSIGDGPMEMGKNLPTVDLGTGATALEVVTHSYHTCVLLRGGSVKCWGRGSSLGLGDECVDPLAAAGLDLLDDSTYERHFVTAILADVIVVAACSYGLDRVRESDGSFRSRKSAEYPPMLAQAYANLVAPLFEASLSLGAVDRLKDPQRLRAHVAEERDEPLLSPSDVVSDIPPSNVFVPTGDDPFIPPELITCEGNWSGAEKEPELFRSLVQQEERWPSMTAVGKCSVVQVIAMGKELTLKRDGRVESLVRCVVVLLARLLAFHRLHPLPLPGPGALHLLIVENLPAMPHLNIEKHLVFLLHLGEAVGDRGIPVHPADCGLESFQVLSQTERLNVAALFCPLDCENGSIQLVKQVLGVSDQMATNLSHYFGWPPRIQWISKEFAPRETKVEEVIVSVRCGHGFCSCRGPADPLIFPDLQYIGDTLASLPYRRSPLDIPMNTPSVLSFPLGRFAHAASVQRVNSNTSPGLKLWMRLPRTARISLFSLSVVGSSVCLEKRCFSFSIKDWLGLKTGVPDALEVVADTSVPMKGLKMSFVYLNLLAFEALTNISGGVGQELLHSSLRVWKIDPNLDGREIGALTGDQEELDLRPAPQEVLRCAFPRVGDSLWVLWRCRQCQKILAIVCPSFCELDGGAIHLADGRLPPPNEVVAEEEAPTEDP</sequence>
<feature type="domain" description="MAM" evidence="2">
    <location>
        <begin position="89"/>
        <end position="252"/>
    </location>
</feature>
<dbReference type="Proteomes" id="UP000649617">
    <property type="component" value="Unassembled WGS sequence"/>
</dbReference>
<dbReference type="PANTHER" id="PTHR23282:SF101">
    <property type="entry name" value="MAM DOMAIN-CONTAINING PROTEIN"/>
    <property type="match status" value="1"/>
</dbReference>
<dbReference type="SUPFAM" id="SSF50985">
    <property type="entry name" value="RCC1/BLIP-II"/>
    <property type="match status" value="1"/>
</dbReference>
<dbReference type="GO" id="GO:0016020">
    <property type="term" value="C:membrane"/>
    <property type="evidence" value="ECO:0007669"/>
    <property type="project" value="InterPro"/>
</dbReference>
<keyword evidence="4" id="KW-1185">Reference proteome</keyword>
<organism evidence="3 4">
    <name type="scientific">Symbiodinium pilosum</name>
    <name type="common">Dinoflagellate</name>
    <dbReference type="NCBI Taxonomy" id="2952"/>
    <lineage>
        <taxon>Eukaryota</taxon>
        <taxon>Sar</taxon>
        <taxon>Alveolata</taxon>
        <taxon>Dinophyceae</taxon>
        <taxon>Suessiales</taxon>
        <taxon>Symbiodiniaceae</taxon>
        <taxon>Symbiodinium</taxon>
    </lineage>
</organism>
<dbReference type="EMBL" id="CAJNIZ010043538">
    <property type="protein sequence ID" value="CAE7662483.1"/>
    <property type="molecule type" value="Genomic_DNA"/>
</dbReference>
<dbReference type="InterPro" id="IPR051560">
    <property type="entry name" value="MAM_domain-containing"/>
</dbReference>
<evidence type="ECO:0000256" key="1">
    <source>
        <dbReference type="SAM" id="Phobius"/>
    </source>
</evidence>
<comment type="caution">
    <text evidence="3">The sequence shown here is derived from an EMBL/GenBank/DDBJ whole genome shotgun (WGS) entry which is preliminary data.</text>
</comment>
<evidence type="ECO:0000313" key="3">
    <source>
        <dbReference type="EMBL" id="CAE7662483.1"/>
    </source>
</evidence>
<proteinExistence type="predicted"/>
<dbReference type="PANTHER" id="PTHR23282">
    <property type="entry name" value="APICAL ENDOSOMAL GLYCOPROTEIN PRECURSOR"/>
    <property type="match status" value="1"/>
</dbReference>
<dbReference type="Gene3D" id="2.60.120.200">
    <property type="match status" value="1"/>
</dbReference>
<dbReference type="OrthoDB" id="412155at2759"/>
<dbReference type="Gene3D" id="2.130.10.30">
    <property type="entry name" value="Regulator of chromosome condensation 1/beta-lactamase-inhibitor protein II"/>
    <property type="match status" value="1"/>
</dbReference>
<protein>
    <recommendedName>
        <fullName evidence="2">MAM domain-containing protein</fullName>
    </recommendedName>
</protein>
<name>A0A812W257_SYMPI</name>
<dbReference type="Pfam" id="PF00629">
    <property type="entry name" value="MAM"/>
    <property type="match status" value="1"/>
</dbReference>
<reference evidence="3" key="1">
    <citation type="submission" date="2021-02" db="EMBL/GenBank/DDBJ databases">
        <authorList>
            <person name="Dougan E. K."/>
            <person name="Rhodes N."/>
            <person name="Thang M."/>
            <person name="Chan C."/>
        </authorList>
    </citation>
    <scope>NUCLEOTIDE SEQUENCE</scope>
</reference>
<evidence type="ECO:0000313" key="4">
    <source>
        <dbReference type="Proteomes" id="UP000649617"/>
    </source>
</evidence>
<dbReference type="InterPro" id="IPR000998">
    <property type="entry name" value="MAM_dom"/>
</dbReference>
<evidence type="ECO:0000259" key="2">
    <source>
        <dbReference type="PROSITE" id="PS50060"/>
    </source>
</evidence>